<feature type="transmembrane region" description="Helical" evidence="3">
    <location>
        <begin position="144"/>
        <end position="167"/>
    </location>
</feature>
<dbReference type="Gene3D" id="1.10.10.10">
    <property type="entry name" value="Winged helix-like DNA-binding domain superfamily/Winged helix DNA-binding domain"/>
    <property type="match status" value="1"/>
</dbReference>
<keyword evidence="3" id="KW-0812">Transmembrane</keyword>
<evidence type="ECO:0000256" key="1">
    <source>
        <dbReference type="ARBA" id="ARBA00023125"/>
    </source>
</evidence>
<gene>
    <name evidence="5" type="ORF">C3430_07370</name>
</gene>
<organism evidence="5 6">
    <name type="scientific">Citrobacter amalonaticus</name>
    <dbReference type="NCBI Taxonomy" id="35703"/>
    <lineage>
        <taxon>Bacteria</taxon>
        <taxon>Pseudomonadati</taxon>
        <taxon>Pseudomonadota</taxon>
        <taxon>Gammaproteobacteria</taxon>
        <taxon>Enterobacterales</taxon>
        <taxon>Enterobacteriaceae</taxon>
        <taxon>Citrobacter</taxon>
    </lineage>
</organism>
<keyword evidence="3" id="KW-0472">Membrane</keyword>
<dbReference type="EMBL" id="PQLX01000002">
    <property type="protein sequence ID" value="POU66608.1"/>
    <property type="molecule type" value="Genomic_DNA"/>
</dbReference>
<dbReference type="SUPFAM" id="SSF46894">
    <property type="entry name" value="C-terminal effector domain of the bipartite response regulators"/>
    <property type="match status" value="1"/>
</dbReference>
<keyword evidence="1 2" id="KW-0238">DNA-binding</keyword>
<dbReference type="Proteomes" id="UP000237003">
    <property type="component" value="Unassembled WGS sequence"/>
</dbReference>
<feature type="DNA-binding region" description="OmpR/PhoB-type" evidence="2">
    <location>
        <begin position="1"/>
        <end position="104"/>
    </location>
</feature>
<accession>A0A2S4RZJ7</accession>
<sequence>MEYLISSQVKYRSDDGAMWPVRDEDSVIILTITMNRLLAYLLERRGQVVTRDELLNNVWDSHGLRSSNHTLNKYISEIRKHLVSSGIKEECVTTVPRIGFMFSSEVDVRGLTDKRLGQEPSTDYINTESGKALQRLAAGAKYKATFITLALMLIAASVTLIIAGIHLPTPKTEKPQDIQTYFLFDYKTCPVYTIQKNSVSLSEQKRKMFLELVESNNIDCLKGTSFLYQVSESYLYGNKGRAFISRCTAKNNKYISCLNNYWSGYESSQ</sequence>
<dbReference type="GO" id="GO:0000160">
    <property type="term" value="P:phosphorelay signal transduction system"/>
    <property type="evidence" value="ECO:0007669"/>
    <property type="project" value="InterPro"/>
</dbReference>
<dbReference type="InterPro" id="IPR036388">
    <property type="entry name" value="WH-like_DNA-bd_sf"/>
</dbReference>
<dbReference type="Pfam" id="PF00486">
    <property type="entry name" value="Trans_reg_C"/>
    <property type="match status" value="1"/>
</dbReference>
<protein>
    <submittedName>
        <fullName evidence="5">Transcriptional regulator</fullName>
    </submittedName>
</protein>
<feature type="domain" description="OmpR/PhoB-type" evidence="4">
    <location>
        <begin position="1"/>
        <end position="104"/>
    </location>
</feature>
<reference evidence="5 6" key="1">
    <citation type="submission" date="2018-01" db="EMBL/GenBank/DDBJ databases">
        <title>Complete genome sequences of 14 Citrobacter spp. isolated from plant in Canada.</title>
        <authorList>
            <person name="Bhandare S.G."/>
            <person name="Colavecchio A."/>
            <person name="Jeukens J."/>
            <person name="Emond-Rheault J.-G."/>
            <person name="Freschi L."/>
            <person name="Hamel J."/>
            <person name="Kukavica-Ibrulj I."/>
            <person name="Levesque R."/>
            <person name="Goodridge L."/>
        </authorList>
    </citation>
    <scope>NUCLEOTIDE SEQUENCE [LARGE SCALE GENOMIC DNA]</scope>
    <source>
        <strain evidence="5 6">S1285</strain>
    </source>
</reference>
<dbReference type="SMART" id="SM00862">
    <property type="entry name" value="Trans_reg_C"/>
    <property type="match status" value="1"/>
</dbReference>
<dbReference type="PROSITE" id="PS51755">
    <property type="entry name" value="OMPR_PHOB"/>
    <property type="match status" value="1"/>
</dbReference>
<evidence type="ECO:0000313" key="5">
    <source>
        <dbReference type="EMBL" id="POU66608.1"/>
    </source>
</evidence>
<dbReference type="OrthoDB" id="5801519at2"/>
<evidence type="ECO:0000256" key="3">
    <source>
        <dbReference type="SAM" id="Phobius"/>
    </source>
</evidence>
<evidence type="ECO:0000259" key="4">
    <source>
        <dbReference type="PROSITE" id="PS51755"/>
    </source>
</evidence>
<dbReference type="InterPro" id="IPR001867">
    <property type="entry name" value="OmpR/PhoB-type_DNA-bd"/>
</dbReference>
<evidence type="ECO:0000256" key="2">
    <source>
        <dbReference type="PROSITE-ProRule" id="PRU01091"/>
    </source>
</evidence>
<proteinExistence type="predicted"/>
<dbReference type="GO" id="GO:0006355">
    <property type="term" value="P:regulation of DNA-templated transcription"/>
    <property type="evidence" value="ECO:0007669"/>
    <property type="project" value="InterPro"/>
</dbReference>
<dbReference type="CDD" id="cd00383">
    <property type="entry name" value="trans_reg_C"/>
    <property type="match status" value="1"/>
</dbReference>
<dbReference type="InterPro" id="IPR016032">
    <property type="entry name" value="Sig_transdc_resp-reg_C-effctor"/>
</dbReference>
<name>A0A2S4RZJ7_CITAM</name>
<comment type="caution">
    <text evidence="5">The sequence shown here is derived from an EMBL/GenBank/DDBJ whole genome shotgun (WGS) entry which is preliminary data.</text>
</comment>
<keyword evidence="3" id="KW-1133">Transmembrane helix</keyword>
<dbReference type="GO" id="GO:0003677">
    <property type="term" value="F:DNA binding"/>
    <property type="evidence" value="ECO:0007669"/>
    <property type="project" value="UniProtKB-UniRule"/>
</dbReference>
<evidence type="ECO:0000313" key="6">
    <source>
        <dbReference type="Proteomes" id="UP000237003"/>
    </source>
</evidence>
<dbReference type="AlphaFoldDB" id="A0A2S4RZJ7"/>